<evidence type="ECO:0000256" key="5">
    <source>
        <dbReference type="ARBA" id="ARBA00025933"/>
    </source>
</evidence>
<evidence type="ECO:0000256" key="6">
    <source>
        <dbReference type="ARBA" id="ARBA00032912"/>
    </source>
</evidence>
<dbReference type="Proteomes" id="UP000247823">
    <property type="component" value="Unassembled WGS sequence"/>
</dbReference>
<reference evidence="26" key="2">
    <citation type="submission" date="2016-04" db="EMBL/GenBank/DDBJ databases">
        <authorList>
            <person name="Osei Sekyere J."/>
            <person name="Sivertsen A."/>
            <person name="Pedersen A.T."/>
            <person name="Sundsfjord A."/>
        </authorList>
    </citation>
    <scope>NUCLEOTIDE SEQUENCE [LARGE SCALE GENOMIC DNA]</scope>
    <source>
        <strain evidence="26">945174350</strain>
    </source>
</reference>
<reference evidence="18" key="5">
    <citation type="submission" date="2017-12" db="EMBL/GenBank/DDBJ databases">
        <title>FDA dAtabase for Regulatory Grade micrObial Sequences (FDA-ARGOS): Supporting development and validation of Infectious Disease Dx tests.</title>
        <authorList>
            <person name="Campos J."/>
            <person name="Goldberg B."/>
            <person name="Tallon L.J."/>
            <person name="Sadzewicz L."/>
            <person name="Sengamalay N."/>
            <person name="Ott S."/>
            <person name="Godinez A."/>
            <person name="Nagaraj S."/>
            <person name="Vavikolanu K."/>
            <person name="Vyas G."/>
            <person name="Nadendla S."/>
            <person name="Aluvathingal J."/>
            <person name="Geyer C."/>
            <person name="Nandy P."/>
            <person name="Hobson J."/>
            <person name="Sichtig H."/>
        </authorList>
    </citation>
    <scope>NUCLEOTIDE SEQUENCE</scope>
    <source>
        <strain evidence="18">FDAARGOS_79</strain>
    </source>
</reference>
<evidence type="ECO:0000313" key="27">
    <source>
        <dbReference type="Proteomes" id="UP000237365"/>
    </source>
</evidence>
<gene>
    <name evidence="23" type="primary">flgG</name>
    <name evidence="13" type="ORF">AB868_03584</name>
    <name evidence="17" type="ORF">AN695_0200355</name>
    <name evidence="15" type="ORF">C3R40_007920</name>
    <name evidence="19" type="ORF">C3R40_03000</name>
    <name evidence="12" type="ORF">DKC05_25600</name>
    <name evidence="20" type="ORF">DMW51_27045</name>
    <name evidence="22" type="ORF">FHU12_1294</name>
    <name evidence="23" type="ORF">FOT62_07585</name>
    <name evidence="16" type="ORF">GMA22_12660</name>
    <name evidence="18" type="ORF">MC70_008070</name>
    <name evidence="21" type="ORF">NCTC10211_03313</name>
    <name evidence="14" type="ORF">RF091_24815</name>
</gene>
<dbReference type="EMBL" id="PQGI02000001">
    <property type="protein sequence ID" value="MEX3186539.1"/>
    <property type="molecule type" value="Genomic_DNA"/>
</dbReference>
<reference evidence="23 32" key="13">
    <citation type="submission" date="2019-07" db="EMBL/GenBank/DDBJ databases">
        <title>Serratia strains were isolated from fresh produce.</title>
        <authorList>
            <person name="Cho G.-S."/>
            <person name="Stein M."/>
            <person name="Lee W."/>
            <person name="Suh S.H."/>
            <person name="Franz C.M.A.P."/>
        </authorList>
    </citation>
    <scope>NUCLEOTIDE SEQUENCE [LARGE SCALE GENOMIC DNA]</scope>
    <source>
        <strain evidence="23 32">S16</strain>
    </source>
</reference>
<dbReference type="AlphaFoldDB" id="A0A080UTX3"/>
<dbReference type="EMBL" id="CP029449">
    <property type="protein sequence ID" value="AWL70788.1"/>
    <property type="molecule type" value="Genomic_DNA"/>
</dbReference>
<dbReference type="Proteomes" id="UP000237365">
    <property type="component" value="Unassembled WGS sequence"/>
</dbReference>
<reference evidence="15 27" key="16">
    <citation type="submission" date="2024-07" db="EMBL/GenBank/DDBJ databases">
        <title>Making a pathogen? Evaluating the impact of protist predation on the evolution of virulence in Serratia marcescens.</title>
        <authorList>
            <person name="Hopkins H."/>
            <person name="Lopezguerra C."/>
            <person name="Lau M.-J."/>
        </authorList>
    </citation>
    <scope>NUCLEOTIDE SEQUENCE [LARGE SCALE GENOMIC DNA]</scope>
    <source>
        <strain evidence="15 27">KZ19</strain>
    </source>
</reference>
<evidence type="ECO:0000256" key="4">
    <source>
        <dbReference type="ARBA" id="ARBA00023143"/>
    </source>
</evidence>
<dbReference type="EMBL" id="LJEX02000001">
    <property type="protein sequence ID" value="OCO91284.1"/>
    <property type="molecule type" value="Genomic_DNA"/>
</dbReference>
<keyword evidence="23" id="KW-0282">Flagellum</keyword>
<reference evidence="24" key="4">
    <citation type="submission" date="2017-12" db="EMBL/GenBank/DDBJ databases">
        <title>FDA dAtabase for Regulatory Grade micrObial Sequences (FDA-ARGOS): Supporting development and validation of Infectious Disease Dx tests.</title>
        <authorList>
            <person name="Campos J."/>
            <person name="Goldberg B."/>
            <person name="Tallon L."/>
            <person name="Sadzewicz L."/>
            <person name="Sengamalay N."/>
            <person name="Ott S."/>
            <person name="Godinez A."/>
            <person name="Nagaraj S."/>
            <person name="Vavikolanu K."/>
            <person name="Vyas G."/>
            <person name="Nadendla S."/>
            <person name="Aluvathingal J."/>
            <person name="Geyer C."/>
            <person name="Nandy P."/>
            <person name="Hobson J."/>
            <person name="Sichtig H."/>
        </authorList>
    </citation>
    <scope>NUCLEOTIDE SEQUENCE [LARGE SCALE GENOMIC DNA]</scope>
    <source>
        <strain evidence="24">FDAARGOS_79</strain>
    </source>
</reference>
<keyword evidence="4 8" id="KW-0975">Bacterial flagellum</keyword>
<dbReference type="EMBL" id="VFMJ01000001">
    <property type="protein sequence ID" value="TQI83802.1"/>
    <property type="molecule type" value="Genomic_DNA"/>
</dbReference>
<evidence type="ECO:0000313" key="25">
    <source>
        <dbReference type="Proteomes" id="UP000037482"/>
    </source>
</evidence>
<evidence type="ECO:0000313" key="20">
    <source>
        <dbReference type="EMBL" id="PYA54962.1"/>
    </source>
</evidence>
<reference evidence="12 28" key="7">
    <citation type="submission" date="2018-05" db="EMBL/GenBank/DDBJ databases">
        <title>Klebsiella quasipneumonaiae provides a window into carbapenemase gene transfer, plasmid rearrangements and nosocomial acquisition from the hospital environment.</title>
        <authorList>
            <person name="Mathers A.J."/>
            <person name="Vegesana K."/>
            <person name="Stoesser N."/>
            <person name="Crook D."/>
            <person name="Vaughan A."/>
            <person name="Barry K."/>
            <person name="Parikh H."/>
            <person name="Sebra R."/>
            <person name="Kotay S."/>
            <person name="Walker A.S."/>
            <person name="Sheppard A.E."/>
        </authorList>
    </citation>
    <scope>NUCLEOTIDE SEQUENCE [LARGE SCALE GENOMIC DNA]</scope>
    <source>
        <strain evidence="12 28">CAV1761</strain>
    </source>
</reference>
<keyword evidence="23" id="KW-0969">Cilium</keyword>
<dbReference type="EMBL" id="QJQB01000605">
    <property type="protein sequence ID" value="PYA54962.1"/>
    <property type="molecule type" value="Genomic_DNA"/>
</dbReference>
<accession>A0A080UTX3</accession>
<proteinExistence type="inferred from homology"/>
<feature type="domain" description="Flagellar basal body rod protein N-terminal" evidence="9">
    <location>
        <begin position="7"/>
        <end position="35"/>
    </location>
</feature>
<evidence type="ECO:0000259" key="11">
    <source>
        <dbReference type="Pfam" id="PF22692"/>
    </source>
</evidence>
<dbReference type="GeneID" id="301146553"/>
<evidence type="ECO:0000313" key="13">
    <source>
        <dbReference type="EMBL" id="KMU52828.1"/>
    </source>
</evidence>
<accession>A0A656VQY5</accession>
<reference evidence="22 31" key="11">
    <citation type="submission" date="2019-06" db="EMBL/GenBank/DDBJ databases">
        <authorList>
            <person name="Deangelis K."/>
            <person name="Huntemann M."/>
            <person name="Clum A."/>
            <person name="Pillay M."/>
            <person name="Palaniappan K."/>
            <person name="Varghese N."/>
            <person name="Mikhailova N."/>
            <person name="Stamatis D."/>
            <person name="Reddy T."/>
            <person name="Daum C."/>
            <person name="Shapiro N."/>
            <person name="Ivanova N."/>
            <person name="Kyrpides N."/>
            <person name="Woyke T."/>
        </authorList>
    </citation>
    <scope>NUCLEOTIDE SEQUENCE [LARGE SCALE GENOMIC DNA]</scope>
    <source>
        <strain evidence="22 31">106R</strain>
    </source>
</reference>
<dbReference type="InterPro" id="IPR053967">
    <property type="entry name" value="LlgE_F_G-like_D1"/>
</dbReference>
<evidence type="ECO:0000256" key="2">
    <source>
        <dbReference type="ARBA" id="ARBA00009677"/>
    </source>
</evidence>
<dbReference type="InterPro" id="IPR001444">
    <property type="entry name" value="Flag_bb_rod_N"/>
</dbReference>
<dbReference type="Proteomes" id="UP000245399">
    <property type="component" value="Chromosome"/>
</dbReference>
<evidence type="ECO:0000313" key="21">
    <source>
        <dbReference type="EMBL" id="SUI56861.1"/>
    </source>
</evidence>
<evidence type="ECO:0000256" key="8">
    <source>
        <dbReference type="RuleBase" id="RU362116"/>
    </source>
</evidence>
<reference evidence="21 30" key="9">
    <citation type="submission" date="2018-06" db="EMBL/GenBank/DDBJ databases">
        <authorList>
            <consortium name="Pathogen Informatics"/>
            <person name="Doyle S."/>
        </authorList>
    </citation>
    <scope>NUCLEOTIDE SEQUENCE [LARGE SCALE GENOMIC DNA]</scope>
    <source>
        <strain evidence="21 30">NCTC10211</strain>
    </source>
</reference>
<dbReference type="NCBIfam" id="TIGR02488">
    <property type="entry name" value="flgG_G_neg"/>
    <property type="match status" value="1"/>
</dbReference>
<evidence type="ECO:0000256" key="3">
    <source>
        <dbReference type="ARBA" id="ARBA00017948"/>
    </source>
</evidence>
<dbReference type="STRING" id="273526.SMDB11_2214"/>
<feature type="domain" description="Flagellar basal-body/hook protein C-terminal" evidence="10">
    <location>
        <begin position="216"/>
        <end position="260"/>
    </location>
</feature>
<dbReference type="PANTHER" id="PTHR30435:SF19">
    <property type="entry name" value="FLAGELLAR BASAL-BODY ROD PROTEIN FLGG"/>
    <property type="match status" value="1"/>
</dbReference>
<organism evidence="23 32">
    <name type="scientific">Serratia marcescens</name>
    <dbReference type="NCBI Taxonomy" id="615"/>
    <lineage>
        <taxon>Bacteria</taxon>
        <taxon>Pseudomonadati</taxon>
        <taxon>Pseudomonadota</taxon>
        <taxon>Gammaproteobacteria</taxon>
        <taxon>Enterobacterales</taxon>
        <taxon>Yersiniaceae</taxon>
        <taxon>Serratia</taxon>
    </lineage>
</organism>
<reference evidence="19" key="6">
    <citation type="submission" date="2018-01" db="EMBL/GenBank/DDBJ databases">
        <title>The opportunistic pathogen Serratia marcescens is an overlooked threat to honeybees.</title>
        <authorList>
            <person name="Raymann K."/>
            <person name="Shaffer Z."/>
            <person name="Coon K."/>
            <person name="Salisbury S."/>
            <person name="Moran N.A."/>
        </authorList>
    </citation>
    <scope>NUCLEOTIDE SEQUENCE [LARGE SCALE GENOMIC DNA]</scope>
    <source>
        <strain evidence="19">KZ19</strain>
    </source>
</reference>
<comment type="subcellular location">
    <subcellularLocation>
        <location evidence="1 8">Bacterial flagellum basal body</location>
    </subcellularLocation>
</comment>
<evidence type="ECO:0000259" key="9">
    <source>
        <dbReference type="Pfam" id="PF00460"/>
    </source>
</evidence>
<dbReference type="NCBIfam" id="TIGR03506">
    <property type="entry name" value="FlgEFG_subfam"/>
    <property type="match status" value="2"/>
</dbReference>
<dbReference type="PROSITE" id="PS00588">
    <property type="entry name" value="FLAGELLA_BB_ROD"/>
    <property type="match status" value="1"/>
</dbReference>
<evidence type="ECO:0000256" key="1">
    <source>
        <dbReference type="ARBA" id="ARBA00004117"/>
    </source>
</evidence>
<dbReference type="EMBL" id="PQGI01000001">
    <property type="protein sequence ID" value="POP18897.1"/>
    <property type="molecule type" value="Genomic_DNA"/>
</dbReference>
<reference evidence="13 25" key="1">
    <citation type="submission" date="2015-06" db="EMBL/GenBank/DDBJ databases">
        <title>Draft Genome of Serratia marcescens Strain AH0650_Sm1.</title>
        <authorList>
            <person name="Wan Y."/>
            <person name="Gorrie C."/>
            <person name="Holt K."/>
        </authorList>
    </citation>
    <scope>NUCLEOTIDE SEQUENCE [LARGE SCALE GENOMIC DNA]</scope>
    <source>
        <strain evidence="13 25">AH0650_Sm1</strain>
    </source>
</reference>
<evidence type="ECO:0000313" key="17">
    <source>
        <dbReference type="EMBL" id="OCO91284.1"/>
    </source>
</evidence>
<evidence type="ECO:0000313" key="23">
    <source>
        <dbReference type="EMBL" id="TXE36825.1"/>
    </source>
</evidence>
<dbReference type="Pfam" id="PF00460">
    <property type="entry name" value="Flg_bb_rod"/>
    <property type="match status" value="1"/>
</dbReference>
<dbReference type="GO" id="GO:0009426">
    <property type="term" value="C:bacterial-type flagellum basal body, distal rod"/>
    <property type="evidence" value="ECO:0007669"/>
    <property type="project" value="UniProtKB-UniRule"/>
</dbReference>
<reference evidence="14 34" key="15">
    <citation type="submission" date="2023-07" db="EMBL/GenBank/DDBJ databases">
        <title>Pathogens genome sequencing project 196.</title>
        <authorList>
            <person name="Cao X."/>
        </authorList>
    </citation>
    <scope>NUCLEOTIDE SEQUENCE [LARGE SCALE GENOMIC DNA]</scope>
    <source>
        <strain evidence="14 34">SM41</strain>
    </source>
</reference>
<dbReference type="PANTHER" id="PTHR30435">
    <property type="entry name" value="FLAGELLAR PROTEIN"/>
    <property type="match status" value="1"/>
</dbReference>
<dbReference type="Proteomes" id="UP000037482">
    <property type="component" value="Unassembled WGS sequence"/>
</dbReference>
<comment type="subunit">
    <text evidence="5 8">The basal body constitutes a major portion of the flagellar organelle and consists of four rings (L,P,S, and M) mounted on a central rod. The rod consists of about 26 subunits of FlgG in the distal portion, and FlgB, FlgC and FlgF are thought to build up the proximal portion of the rod with about 6 subunits each.</text>
</comment>
<name>A0A080UTX3_SERMA</name>
<dbReference type="InterPro" id="IPR037925">
    <property type="entry name" value="FlgE/F/G-like"/>
</dbReference>
<evidence type="ECO:0000313" key="15">
    <source>
        <dbReference type="EMBL" id="MEX3186539.1"/>
    </source>
</evidence>
<dbReference type="OrthoDB" id="9804559at2"/>
<dbReference type="Proteomes" id="UP000030378">
    <property type="component" value="Unassembled WGS sequence"/>
</dbReference>
<dbReference type="InterPro" id="IPR020013">
    <property type="entry name" value="Flagellar_FlgE/F/G"/>
</dbReference>
<dbReference type="Pfam" id="PF22692">
    <property type="entry name" value="LlgE_F_G_D1"/>
    <property type="match status" value="1"/>
</dbReference>
<evidence type="ECO:0000313" key="19">
    <source>
        <dbReference type="EMBL" id="POP18897.1"/>
    </source>
</evidence>
<dbReference type="GeneID" id="98188882"/>
<dbReference type="Proteomes" id="UP000443014">
    <property type="component" value="Unassembled WGS sequence"/>
</dbReference>
<dbReference type="EMBL" id="JTBC02000002">
    <property type="protein sequence ID" value="PNO69955.1"/>
    <property type="molecule type" value="Genomic_DNA"/>
</dbReference>
<evidence type="ECO:0000313" key="24">
    <source>
        <dbReference type="Proteomes" id="UP000030378"/>
    </source>
</evidence>
<evidence type="ECO:0000313" key="26">
    <source>
        <dbReference type="Proteomes" id="UP000050489"/>
    </source>
</evidence>
<evidence type="ECO:0000313" key="32">
    <source>
        <dbReference type="Proteomes" id="UP000321126"/>
    </source>
</evidence>
<accession>A0A5C7CSK9</accession>
<dbReference type="Proteomes" id="UP000320710">
    <property type="component" value="Unassembled WGS sequence"/>
</dbReference>
<dbReference type="EMBL" id="WNKC01000002">
    <property type="protein sequence ID" value="MVF04099.1"/>
    <property type="molecule type" value="Genomic_DNA"/>
</dbReference>
<evidence type="ECO:0000256" key="7">
    <source>
        <dbReference type="NCBIfam" id="TIGR02488"/>
    </source>
</evidence>
<evidence type="ECO:0000313" key="18">
    <source>
        <dbReference type="EMBL" id="PNO69955.1"/>
    </source>
</evidence>
<dbReference type="Proteomes" id="UP001234811">
    <property type="component" value="Unassembled WGS sequence"/>
</dbReference>
<keyword evidence="29" id="KW-1185">Reference proteome</keyword>
<reference evidence="22 31" key="12">
    <citation type="submission" date="2019-07" db="EMBL/GenBank/DDBJ databases">
        <title>Investigation of anaerobic lignin degradation for improved lignocellulosic biofuels.</title>
        <authorList>
            <person name="Deangelis K.PhD."/>
        </authorList>
    </citation>
    <scope>NUCLEOTIDE SEQUENCE [LARGE SCALE GENOMIC DNA]</scope>
    <source>
        <strain evidence="22 31">106R</strain>
    </source>
</reference>
<evidence type="ECO:0000313" key="33">
    <source>
        <dbReference type="Proteomes" id="UP000443014"/>
    </source>
</evidence>
<dbReference type="Pfam" id="PF06429">
    <property type="entry name" value="Flg_bbr_C"/>
    <property type="match status" value="1"/>
</dbReference>
<reference evidence="16 33" key="14">
    <citation type="submission" date="2019-11" db="EMBL/GenBank/DDBJ databases">
        <title>Whole genome sequence of a plant growth promoting strain Serratia marcescens BTL07 isolated from the rhizoplane of Chili (Capsicum annuum).</title>
        <authorList>
            <person name="Dutta S."/>
            <person name="Khatun A."/>
            <person name="Gupta D.R."/>
            <person name="Surovy M.Z."/>
            <person name="Rahman M.M."/>
            <person name="Mahmud N.U."/>
            <person name="Emes R."/>
            <person name="Warry A."/>
            <person name="West H."/>
            <person name="Clarke M.L."/>
            <person name="Islam M.T."/>
        </authorList>
    </citation>
    <scope>NUCLEOTIDE SEQUENCE [LARGE SCALE GENOMIC DNA]</scope>
    <source>
        <strain evidence="16 33">BTL07</strain>
    </source>
</reference>
<comment type="similarity">
    <text evidence="2 8">Belongs to the flagella basal body rod proteins family.</text>
</comment>
<evidence type="ECO:0000313" key="14">
    <source>
        <dbReference type="EMBL" id="MDQ9558714.1"/>
    </source>
</evidence>
<dbReference type="RefSeq" id="WP_004934819.1">
    <property type="nucleotide sequence ID" value="NZ_ABEXNO020000002.1"/>
</dbReference>
<dbReference type="SMR" id="A0A080UTX3"/>
<protein>
    <recommendedName>
        <fullName evidence="3 7">Flagellar basal-body rod protein FlgG</fullName>
    </recommendedName>
    <alternativeName>
        <fullName evidence="6 8">Distal rod protein</fullName>
    </alternativeName>
</protein>
<reference evidence="20" key="8">
    <citation type="submission" date="2018-06" db="EMBL/GenBank/DDBJ databases">
        <title>Serratia marcescens genome sequencing and assembly.</title>
        <authorList>
            <person name="Martins R.C.R."/>
            <person name="Perdigao-Neto L.V."/>
            <person name="Costa S.F."/>
            <person name="Levin A.S.S."/>
        </authorList>
    </citation>
    <scope>NUCLEOTIDE SEQUENCE</scope>
    <source>
        <strain evidence="20">1283</strain>
    </source>
</reference>
<feature type="domain" description="Flagellar hook protein FlgE/F/G-like D1" evidence="11">
    <location>
        <begin position="96"/>
        <end position="159"/>
    </location>
</feature>
<reference evidence="20" key="10">
    <citation type="submission" date="2018-06" db="EMBL/GenBank/DDBJ databases">
        <authorList>
            <person name="Martins R.C."/>
            <person name="Perdigao-Neto L.V."/>
            <person name="Costa S.F."/>
            <person name="Levin A.S.S."/>
        </authorList>
    </citation>
    <scope>NUCLEOTIDE SEQUENCE</scope>
    <source>
        <strain evidence="20">1283</strain>
    </source>
</reference>
<keyword evidence="23" id="KW-0966">Cell projection</keyword>
<dbReference type="SUPFAM" id="SSF117143">
    <property type="entry name" value="Flagellar hook protein flgE"/>
    <property type="match status" value="1"/>
</dbReference>
<evidence type="ECO:0000313" key="29">
    <source>
        <dbReference type="Proteomes" id="UP000247823"/>
    </source>
</evidence>
<evidence type="ECO:0000313" key="12">
    <source>
        <dbReference type="EMBL" id="AWL70788.1"/>
    </source>
</evidence>
<evidence type="ECO:0000313" key="16">
    <source>
        <dbReference type="EMBL" id="MVF04099.1"/>
    </source>
</evidence>
<dbReference type="Proteomes" id="UP000254765">
    <property type="component" value="Unassembled WGS sequence"/>
</dbReference>
<evidence type="ECO:0000313" key="34">
    <source>
        <dbReference type="Proteomes" id="UP001234811"/>
    </source>
</evidence>
<dbReference type="EMBL" id="UGYK01000002">
    <property type="protein sequence ID" value="SUI56861.1"/>
    <property type="molecule type" value="Genomic_DNA"/>
</dbReference>
<evidence type="ECO:0000313" key="28">
    <source>
        <dbReference type="Proteomes" id="UP000245399"/>
    </source>
</evidence>
<dbReference type="Proteomes" id="UP000050489">
    <property type="component" value="Unassembled WGS sequence"/>
</dbReference>
<dbReference type="EMBL" id="LFJS01000012">
    <property type="protein sequence ID" value="KMU52828.1"/>
    <property type="molecule type" value="Genomic_DNA"/>
</dbReference>
<dbReference type="InterPro" id="IPR019776">
    <property type="entry name" value="Flagellar_basal_body_rod_CS"/>
</dbReference>
<reference evidence="17" key="3">
    <citation type="journal article" date="2017" name="PLoS ONE">
        <title>Genomic and phenotypic characterisation of fluoroquinolone resistance mechanisms in Enterobacteriaceae in Durban, South Africa.</title>
        <authorList>
            <person name="Osei Sekyere J."/>
            <person name="Amoako D.G."/>
        </authorList>
    </citation>
    <scope>NUCLEOTIDE SEQUENCE</scope>
    <source>
        <strain evidence="17">945174350</strain>
    </source>
</reference>
<dbReference type="EMBL" id="JAVIPQ010000417">
    <property type="protein sequence ID" value="MDQ9558714.1"/>
    <property type="molecule type" value="Genomic_DNA"/>
</dbReference>
<evidence type="ECO:0000259" key="10">
    <source>
        <dbReference type="Pfam" id="PF06429"/>
    </source>
</evidence>
<dbReference type="GO" id="GO:0071978">
    <property type="term" value="P:bacterial-type flagellum-dependent swarming motility"/>
    <property type="evidence" value="ECO:0007669"/>
    <property type="project" value="TreeGrafter"/>
</dbReference>
<dbReference type="Proteomes" id="UP000321126">
    <property type="component" value="Unassembled WGS sequence"/>
</dbReference>
<dbReference type="InterPro" id="IPR012834">
    <property type="entry name" value="FlgG_G_neg"/>
</dbReference>
<evidence type="ECO:0000313" key="30">
    <source>
        <dbReference type="Proteomes" id="UP000254765"/>
    </source>
</evidence>
<reference evidence="15 27" key="17">
    <citation type="submission" date="2024-07" db="EMBL/GenBank/DDBJ databases">
        <authorList>
            <person name="Raymann K."/>
        </authorList>
    </citation>
    <scope>NUCLEOTIDE SEQUENCE [LARGE SCALE GENOMIC DNA]</scope>
    <source>
        <strain evidence="15 27">KZ19</strain>
    </source>
</reference>
<dbReference type="InterPro" id="IPR010930">
    <property type="entry name" value="Flg_bb/hook_C_dom"/>
</dbReference>
<evidence type="ECO:0000313" key="31">
    <source>
        <dbReference type="Proteomes" id="UP000320710"/>
    </source>
</evidence>
<sequence>MIPSLWIAKTGLDAQQTNMDVIANNLANVSTNGFKRQRAVFEDLLYQTMRQPGAQSSEQTTLPSGLQIGTGVRPVATERLHSQGNLSQTNNSKDVAIKGQGFFQVMLPDGTQAYTRDGSFQIDQNGQLVTSSGFQVQPAITIPANALSITVGRDGIVSVTQQGQTAAQQVGQLTLTTFVNDSGLESVGENLYQETESSGAPNESTPGLNGAGLLYQGYVETSNVNVAEELVNMIQTQRAYEINSKAVSTSDQMLQKLTQL</sequence>
<dbReference type="EMBL" id="VOUQ01000002">
    <property type="protein sequence ID" value="TXE36825.1"/>
    <property type="molecule type" value="Genomic_DNA"/>
</dbReference>
<evidence type="ECO:0000313" key="22">
    <source>
        <dbReference type="EMBL" id="TQI83802.1"/>
    </source>
</evidence>